<keyword evidence="4" id="KW-1185">Reference proteome</keyword>
<dbReference type="Gene3D" id="3.40.1620.10">
    <property type="entry name" value="YefM-like domain"/>
    <property type="match status" value="1"/>
</dbReference>
<dbReference type="PATRIC" id="fig|1359193.3.peg.298"/>
<sequence length="86" mass="9695">MEQLNATEAKREFGELLIKAQIEPISIIKNGKPVAVIISNNEFKELEAFKEQFLKIAIAEGINDISQGKIHSHKSVFDSLKMKINE</sequence>
<dbReference type="NCBIfam" id="TIGR01552">
    <property type="entry name" value="phd_fam"/>
    <property type="match status" value="1"/>
</dbReference>
<accession>A0A0F3QD31</accession>
<proteinExistence type="inferred from homology"/>
<reference evidence="3 4" key="1">
    <citation type="submission" date="2015-02" db="EMBL/GenBank/DDBJ databases">
        <title>Genome Sequencing of Rickettsiales.</title>
        <authorList>
            <person name="Daugherty S.C."/>
            <person name="Su Q."/>
            <person name="Abolude K."/>
            <person name="Beier-Sexton M."/>
            <person name="Carlyon J.A."/>
            <person name="Carter R."/>
            <person name="Day N.P."/>
            <person name="Dumler S.J."/>
            <person name="Dyachenko V."/>
            <person name="Godinez A."/>
            <person name="Kurtti T.J."/>
            <person name="Lichay M."/>
            <person name="Mullins K.E."/>
            <person name="Ott S."/>
            <person name="Pappas-Brown V."/>
            <person name="Paris D.H."/>
            <person name="Patel P."/>
            <person name="Richards A.L."/>
            <person name="Sadzewicz L."/>
            <person name="Sears K."/>
            <person name="Seidman D."/>
            <person name="Sengamalay N."/>
            <person name="Stenos J."/>
            <person name="Tallon L.J."/>
            <person name="Vincent G."/>
            <person name="Fraser C.M."/>
            <person name="Munderloh U."/>
            <person name="Dunning-Hotopp J.C."/>
        </authorList>
    </citation>
    <scope>NUCLEOTIDE SEQUENCE [LARGE SCALE GENOMIC DNA]</scope>
    <source>
        <strain evidence="3 4">RML An4</strain>
    </source>
</reference>
<dbReference type="RefSeq" id="WP_011477154.1">
    <property type="nucleotide sequence ID" value="NZ_LAOI01000001.1"/>
</dbReference>
<comment type="caution">
    <text evidence="3">The sequence shown here is derived from an EMBL/GenBank/DDBJ whole genome shotgun (WGS) entry which is preliminary data.</text>
</comment>
<dbReference type="Pfam" id="PF02604">
    <property type="entry name" value="PhdYeFM_antitox"/>
    <property type="match status" value="1"/>
</dbReference>
<protein>
    <recommendedName>
        <fullName evidence="2">Antitoxin</fullName>
    </recommendedName>
</protein>
<gene>
    <name evidence="3" type="ORF">RBEAN4_0315</name>
</gene>
<dbReference type="InterPro" id="IPR036165">
    <property type="entry name" value="YefM-like_sf"/>
</dbReference>
<comment type="similarity">
    <text evidence="1 2">Belongs to the phD/YefM antitoxin family.</text>
</comment>
<dbReference type="EMBL" id="LAOI01000001">
    <property type="protein sequence ID" value="KJV89339.1"/>
    <property type="molecule type" value="Genomic_DNA"/>
</dbReference>
<name>A0A0F3QD31_RICBE</name>
<evidence type="ECO:0000256" key="2">
    <source>
        <dbReference type="RuleBase" id="RU362080"/>
    </source>
</evidence>
<comment type="function">
    <text evidence="2">Antitoxin component of a type II toxin-antitoxin (TA) system.</text>
</comment>
<evidence type="ECO:0000256" key="1">
    <source>
        <dbReference type="ARBA" id="ARBA00009981"/>
    </source>
</evidence>
<organism evidence="3 4">
    <name type="scientific">Rickettsia bellii str. RML An4</name>
    <dbReference type="NCBI Taxonomy" id="1359193"/>
    <lineage>
        <taxon>Bacteria</taxon>
        <taxon>Pseudomonadati</taxon>
        <taxon>Pseudomonadota</taxon>
        <taxon>Alphaproteobacteria</taxon>
        <taxon>Rickettsiales</taxon>
        <taxon>Rickettsiaceae</taxon>
        <taxon>Rickettsieae</taxon>
        <taxon>Rickettsia</taxon>
        <taxon>belli group</taxon>
    </lineage>
</organism>
<evidence type="ECO:0000313" key="4">
    <source>
        <dbReference type="Proteomes" id="UP000033661"/>
    </source>
</evidence>
<evidence type="ECO:0000313" key="3">
    <source>
        <dbReference type="EMBL" id="KJV89339.1"/>
    </source>
</evidence>
<dbReference type="SUPFAM" id="SSF143120">
    <property type="entry name" value="YefM-like"/>
    <property type="match status" value="1"/>
</dbReference>
<dbReference type="AlphaFoldDB" id="A0A0F3QD31"/>
<dbReference type="InterPro" id="IPR006442">
    <property type="entry name" value="Antitoxin_Phd/YefM"/>
</dbReference>
<dbReference type="Proteomes" id="UP000033661">
    <property type="component" value="Unassembled WGS sequence"/>
</dbReference>